<dbReference type="GO" id="GO:0003857">
    <property type="term" value="F:(3S)-3-hydroxyacyl-CoA dehydrogenase (NAD+) activity"/>
    <property type="evidence" value="ECO:0007669"/>
    <property type="project" value="TreeGrafter"/>
</dbReference>
<dbReference type="Proteomes" id="UP001366166">
    <property type="component" value="Chromosome"/>
</dbReference>
<dbReference type="Pfam" id="PF01575">
    <property type="entry name" value="MaoC_dehydratas"/>
    <property type="match status" value="1"/>
</dbReference>
<name>A0AAU9EEY9_9BACT</name>
<keyword evidence="4" id="KW-1185">Reference proteome</keyword>
<dbReference type="GO" id="GO:0004300">
    <property type="term" value="F:enoyl-CoA hydratase activity"/>
    <property type="evidence" value="ECO:0007669"/>
    <property type="project" value="TreeGrafter"/>
</dbReference>
<dbReference type="InterPro" id="IPR054357">
    <property type="entry name" value="MFE-2_N"/>
</dbReference>
<dbReference type="GO" id="GO:0044594">
    <property type="term" value="F:17-beta-hydroxysteroid dehydrogenase (NAD+) activity"/>
    <property type="evidence" value="ECO:0007669"/>
    <property type="project" value="TreeGrafter"/>
</dbReference>
<reference evidence="4" key="1">
    <citation type="journal article" date="2023" name="Arch. Microbiol.">
        <title>Desulfoferula mesophilus gen. nov. sp. nov., a mesophilic sulfate-reducing bacterium isolated from a brackish lake sediment.</title>
        <authorList>
            <person name="Watanabe T."/>
            <person name="Yabe T."/>
            <person name="Tsuji J.M."/>
            <person name="Fukui M."/>
        </authorList>
    </citation>
    <scope>NUCLEOTIDE SEQUENCE [LARGE SCALE GENOMIC DNA]</scope>
    <source>
        <strain evidence="4">12FAK</strain>
    </source>
</reference>
<dbReference type="InterPro" id="IPR002539">
    <property type="entry name" value="MaoC-like_dom"/>
</dbReference>
<accession>A0AAU9EEY9</accession>
<dbReference type="PANTHER" id="PTHR13078:SF56">
    <property type="entry name" value="PEROXISOMAL MULTIFUNCTIONAL ENZYME TYPE 2"/>
    <property type="match status" value="1"/>
</dbReference>
<gene>
    <name evidence="3" type="ORF">FAK_23960</name>
</gene>
<organism evidence="3 4">
    <name type="scientific">Desulfoferula mesophila</name>
    <dbReference type="NCBI Taxonomy" id="3058419"/>
    <lineage>
        <taxon>Bacteria</taxon>
        <taxon>Pseudomonadati</taxon>
        <taxon>Thermodesulfobacteriota</taxon>
        <taxon>Desulfarculia</taxon>
        <taxon>Desulfarculales</taxon>
        <taxon>Desulfarculaceae</taxon>
        <taxon>Desulfoferula</taxon>
    </lineage>
</organism>
<evidence type="ECO:0000259" key="2">
    <source>
        <dbReference type="Pfam" id="PF22622"/>
    </source>
</evidence>
<dbReference type="Pfam" id="PF22622">
    <property type="entry name" value="MFE-2_hydrat-2_N"/>
    <property type="match status" value="1"/>
</dbReference>
<dbReference type="Gene3D" id="3.10.129.10">
    <property type="entry name" value="Hotdog Thioesterase"/>
    <property type="match status" value="1"/>
</dbReference>
<dbReference type="CDD" id="cd03448">
    <property type="entry name" value="HDE_HSD"/>
    <property type="match status" value="1"/>
</dbReference>
<feature type="domain" description="Peroxisomal multifunctional enzyme type 2-like N-terminal" evidence="2">
    <location>
        <begin position="19"/>
        <end position="138"/>
    </location>
</feature>
<dbReference type="EMBL" id="AP028679">
    <property type="protein sequence ID" value="BEQ15330.1"/>
    <property type="molecule type" value="Genomic_DNA"/>
</dbReference>
<dbReference type="InterPro" id="IPR029069">
    <property type="entry name" value="HotDog_dom_sf"/>
</dbReference>
<dbReference type="SUPFAM" id="SSF54637">
    <property type="entry name" value="Thioesterase/thiol ester dehydrase-isomerase"/>
    <property type="match status" value="2"/>
</dbReference>
<protein>
    <submittedName>
        <fullName evidence="3">3-alpha,7-alpha,12-alpha-trihydroxy-5-beta-cholest-24-enoyl-CoA hydratase</fullName>
    </submittedName>
</protein>
<dbReference type="PANTHER" id="PTHR13078">
    <property type="entry name" value="PEROXISOMAL MULTIFUNCTIONAL ENZYME TYPE 2-RELATED"/>
    <property type="match status" value="1"/>
</dbReference>
<dbReference type="AlphaFoldDB" id="A0AAU9EEY9"/>
<sequence>MPPVDPSLVGLTRGPLTSAYTWQDAALYALAVGAGPEEASLLYEGHPGGMQVLPSFAVVPALRVWPQMPGLVKPLMVHGEQSLVLHRPLPAQARVVLTSRVANIFDKGKGALIEVLVQGALEDGVPLFDTQWKVFYLGGGGFGGEPGPKAVIHAPPEREPDYDLTYRVPPQQAALYRLLGDLNPLHIDPQAAALAGFSRPVLHGLCTYGYACRALVNGPLGGEPDGLREYSARFAGPVFPGDELRVKIWRQGDECRLEAETPNGPVLKNGLAKLA</sequence>
<dbReference type="KEGG" id="dmp:FAK_23960"/>
<feature type="domain" description="MaoC-like" evidence="1">
    <location>
        <begin position="154"/>
        <end position="254"/>
    </location>
</feature>
<proteinExistence type="predicted"/>
<evidence type="ECO:0000313" key="3">
    <source>
        <dbReference type="EMBL" id="BEQ15330.1"/>
    </source>
</evidence>
<evidence type="ECO:0000259" key="1">
    <source>
        <dbReference type="Pfam" id="PF01575"/>
    </source>
</evidence>
<evidence type="ECO:0000313" key="4">
    <source>
        <dbReference type="Proteomes" id="UP001366166"/>
    </source>
</evidence>
<dbReference type="RefSeq" id="WP_338599588.1">
    <property type="nucleotide sequence ID" value="NZ_AP028679.1"/>
</dbReference>
<dbReference type="GO" id="GO:0006635">
    <property type="term" value="P:fatty acid beta-oxidation"/>
    <property type="evidence" value="ECO:0007669"/>
    <property type="project" value="TreeGrafter"/>
</dbReference>